<evidence type="ECO:0000313" key="2">
    <source>
        <dbReference type="Proteomes" id="UP000029120"/>
    </source>
</evidence>
<organism evidence="1 2">
    <name type="scientific">Arabis alpina</name>
    <name type="common">Alpine rock-cress</name>
    <dbReference type="NCBI Taxonomy" id="50452"/>
    <lineage>
        <taxon>Eukaryota</taxon>
        <taxon>Viridiplantae</taxon>
        <taxon>Streptophyta</taxon>
        <taxon>Embryophyta</taxon>
        <taxon>Tracheophyta</taxon>
        <taxon>Spermatophyta</taxon>
        <taxon>Magnoliopsida</taxon>
        <taxon>eudicotyledons</taxon>
        <taxon>Gunneridae</taxon>
        <taxon>Pentapetalae</taxon>
        <taxon>rosids</taxon>
        <taxon>malvids</taxon>
        <taxon>Brassicales</taxon>
        <taxon>Brassicaceae</taxon>
        <taxon>Arabideae</taxon>
        <taxon>Arabis</taxon>
    </lineage>
</organism>
<dbReference type="Proteomes" id="UP000029120">
    <property type="component" value="Unassembled WGS sequence"/>
</dbReference>
<dbReference type="Gramene" id="KFK21986">
    <property type="protein sequence ID" value="KFK21986"/>
    <property type="gene ID" value="AALP_AAs41566U000500"/>
</dbReference>
<dbReference type="AlphaFoldDB" id="A0A087FWI4"/>
<reference evidence="2" key="1">
    <citation type="journal article" date="2015" name="Nat. Plants">
        <title>Genome expansion of Arabis alpina linked with retrotransposition and reduced symmetric DNA methylation.</title>
        <authorList>
            <person name="Willing E.M."/>
            <person name="Rawat V."/>
            <person name="Mandakova T."/>
            <person name="Maumus F."/>
            <person name="James G.V."/>
            <person name="Nordstroem K.J."/>
            <person name="Becker C."/>
            <person name="Warthmann N."/>
            <person name="Chica C."/>
            <person name="Szarzynska B."/>
            <person name="Zytnicki M."/>
            <person name="Albani M.C."/>
            <person name="Kiefer C."/>
            <person name="Bergonzi S."/>
            <person name="Castaings L."/>
            <person name="Mateos J.L."/>
            <person name="Berns M.C."/>
            <person name="Bujdoso N."/>
            <person name="Piofczyk T."/>
            <person name="de Lorenzo L."/>
            <person name="Barrero-Sicilia C."/>
            <person name="Mateos I."/>
            <person name="Piednoel M."/>
            <person name="Hagmann J."/>
            <person name="Chen-Min-Tao R."/>
            <person name="Iglesias-Fernandez R."/>
            <person name="Schuster S.C."/>
            <person name="Alonso-Blanco C."/>
            <person name="Roudier F."/>
            <person name="Carbonero P."/>
            <person name="Paz-Ares J."/>
            <person name="Davis S.J."/>
            <person name="Pecinka A."/>
            <person name="Quesneville H."/>
            <person name="Colot V."/>
            <person name="Lysak M.A."/>
            <person name="Weigel D."/>
            <person name="Coupland G."/>
            <person name="Schneeberger K."/>
        </authorList>
    </citation>
    <scope>NUCLEOTIDE SEQUENCE [LARGE SCALE GENOMIC DNA]</scope>
    <source>
        <strain evidence="2">cv. Pajares</strain>
    </source>
</reference>
<evidence type="ECO:0000313" key="1">
    <source>
        <dbReference type="EMBL" id="KFK21986.1"/>
    </source>
</evidence>
<protein>
    <submittedName>
        <fullName evidence="1">Uncharacterized protein</fullName>
    </submittedName>
</protein>
<gene>
    <name evidence="1" type="ORF">AALP_AAs41566U000500</name>
</gene>
<dbReference type="EMBL" id="KL994078">
    <property type="protein sequence ID" value="KFK21986.1"/>
    <property type="molecule type" value="Genomic_DNA"/>
</dbReference>
<accession>A0A087FWI4</accession>
<keyword evidence="2" id="KW-1185">Reference proteome</keyword>
<sequence>MFKSSLLTHQSRFYLRPEADYALATPPNPNTCMTISVL</sequence>
<proteinExistence type="predicted"/>
<name>A0A087FWI4_ARAAL</name>